<dbReference type="PATRIC" id="fig|745776.4.peg.283"/>
<dbReference type="PANTHER" id="PTHR46018:SF2">
    <property type="entry name" value="ZINC PHOSPHODIESTERASE ELAC PROTEIN 1"/>
    <property type="match status" value="1"/>
</dbReference>
<dbReference type="InterPro" id="IPR001279">
    <property type="entry name" value="Metallo-B-lactamas"/>
</dbReference>
<organism evidence="2 3">
    <name type="scientific">Deinococcus gobiensis (strain DSM 21396 / JCM 16679 / CGMCC 1.7299 / I-0)</name>
    <dbReference type="NCBI Taxonomy" id="745776"/>
    <lineage>
        <taxon>Bacteria</taxon>
        <taxon>Thermotogati</taxon>
        <taxon>Deinococcota</taxon>
        <taxon>Deinococci</taxon>
        <taxon>Deinococcales</taxon>
        <taxon>Deinococcaceae</taxon>
        <taxon>Deinococcus</taxon>
    </lineage>
</organism>
<gene>
    <name evidence="2" type="ordered locus">DGo_CA0276</name>
</gene>
<evidence type="ECO:0000259" key="1">
    <source>
        <dbReference type="Pfam" id="PF12706"/>
    </source>
</evidence>
<dbReference type="PANTHER" id="PTHR46018">
    <property type="entry name" value="ZINC PHOSPHODIESTERASE ELAC PROTEIN 1"/>
    <property type="match status" value="1"/>
</dbReference>
<dbReference type="Proteomes" id="UP000007575">
    <property type="component" value="Chromosome"/>
</dbReference>
<dbReference type="OrthoDB" id="9800940at2"/>
<keyword evidence="3" id="KW-1185">Reference proteome</keyword>
<name>H8GU61_DEIGI</name>
<dbReference type="InterPro" id="IPR036866">
    <property type="entry name" value="RibonucZ/Hydroxyglut_hydro"/>
</dbReference>
<sequence length="332" mass="36491">MLNVQVLGRPGRDNALLVTADSGQGRTRLLLDCGGHTLDTVPLTEIMGIDHLLFSHLHMDHVAGFDDFFRVNFERAGQGNHIWGPPGAARIIAHRFRGYWWNHAPGMRGSWQVHEVWPGRVQSWRFEAHEAFEVAHPAGNRPRGDALFTTPQVGVEALTLRHQGTSLGYVLREPERVTVDPAALAALGLRGGPWLAQLKAGATGTLDVNGAPHDAAELRARLLRTEAGQSAAYLTDFLLDEAEHNRLARQLAGVETLYVEAQYAPADAELAARNHHTTSEQGAWLARAAGARELVLLHVSRRYRPAEWAGMLEAAQAIFPAARFAPGWEPLR</sequence>
<dbReference type="AlphaFoldDB" id="H8GU61"/>
<proteinExistence type="predicted"/>
<accession>H8GU61</accession>
<dbReference type="STRING" id="745776.DGo_CA0276"/>
<dbReference type="EMBL" id="CP002191">
    <property type="protein sequence ID" value="AFD24203.1"/>
    <property type="molecule type" value="Genomic_DNA"/>
</dbReference>
<dbReference type="GO" id="GO:0042781">
    <property type="term" value="F:3'-tRNA processing endoribonuclease activity"/>
    <property type="evidence" value="ECO:0007669"/>
    <property type="project" value="TreeGrafter"/>
</dbReference>
<protein>
    <submittedName>
        <fullName evidence="2">Ribonuclease Z</fullName>
    </submittedName>
</protein>
<dbReference type="NCBIfam" id="NF002558">
    <property type="entry name" value="PRK02126.1"/>
    <property type="match status" value="1"/>
</dbReference>
<dbReference type="SUPFAM" id="SSF56281">
    <property type="entry name" value="Metallo-hydrolase/oxidoreductase"/>
    <property type="match status" value="1"/>
</dbReference>
<dbReference type="KEGG" id="dgo:DGo_CA0276"/>
<reference evidence="2 3" key="1">
    <citation type="journal article" date="2012" name="PLoS ONE">
        <title>Genome sequence and transcriptome analysis of the radioresistant bacterium Deinococcus gobiensis: insights into the extreme environmental adaptations.</title>
        <authorList>
            <person name="Yuan M."/>
            <person name="Chen M."/>
            <person name="Zhang W."/>
            <person name="Lu W."/>
            <person name="Wang J."/>
            <person name="Yang M."/>
            <person name="Zhao P."/>
            <person name="Tang R."/>
            <person name="Li X."/>
            <person name="Hao Y."/>
            <person name="Zhou Z."/>
            <person name="Zhan Y."/>
            <person name="Yu H."/>
            <person name="Teng C."/>
            <person name="Yan Y."/>
            <person name="Ping S."/>
            <person name="Wang Y."/>
            <person name="Lin M."/>
        </authorList>
    </citation>
    <scope>NUCLEOTIDE SEQUENCE [LARGE SCALE GENOMIC DNA]</scope>
    <source>
        <strain evidence="2 3">I-0</strain>
    </source>
</reference>
<feature type="domain" description="Metallo-beta-lactamase" evidence="1">
    <location>
        <begin position="27"/>
        <end position="175"/>
    </location>
</feature>
<dbReference type="eggNOG" id="COG1234">
    <property type="taxonomic scope" value="Bacteria"/>
</dbReference>
<evidence type="ECO:0000313" key="2">
    <source>
        <dbReference type="EMBL" id="AFD24203.1"/>
    </source>
</evidence>
<dbReference type="HOGENOM" id="CLU_823444_0_0_0"/>
<dbReference type="RefSeq" id="WP_014683686.1">
    <property type="nucleotide sequence ID" value="NC_017790.1"/>
</dbReference>
<dbReference type="Gene3D" id="3.60.15.10">
    <property type="entry name" value="Ribonuclease Z/Hydroxyacylglutathione hydrolase-like"/>
    <property type="match status" value="1"/>
</dbReference>
<dbReference type="Pfam" id="PF12706">
    <property type="entry name" value="Lactamase_B_2"/>
    <property type="match status" value="1"/>
</dbReference>
<evidence type="ECO:0000313" key="3">
    <source>
        <dbReference type="Proteomes" id="UP000007575"/>
    </source>
</evidence>